<accession>A0A1L7CYH2</accession>
<protein>
    <submittedName>
        <fullName evidence="4">IMPACT family member yigz</fullName>
    </submittedName>
</protein>
<dbReference type="EMBL" id="CP009248">
    <property type="protein sequence ID" value="APT90939.1"/>
    <property type="molecule type" value="Genomic_DNA"/>
</dbReference>
<proteinExistence type="inferred from homology"/>
<dbReference type="PANTHER" id="PTHR16301:SF20">
    <property type="entry name" value="IMPACT FAMILY MEMBER YIGZ"/>
    <property type="match status" value="1"/>
</dbReference>
<evidence type="ECO:0000259" key="2">
    <source>
        <dbReference type="Pfam" id="PF01205"/>
    </source>
</evidence>
<evidence type="ECO:0000313" key="5">
    <source>
        <dbReference type="Proteomes" id="UP000185469"/>
    </source>
</evidence>
<feature type="domain" description="UPF0029" evidence="3">
    <location>
        <begin position="144"/>
        <end position="193"/>
    </location>
</feature>
<dbReference type="PROSITE" id="PS00910">
    <property type="entry name" value="UPF0029"/>
    <property type="match status" value="1"/>
</dbReference>
<dbReference type="PANTHER" id="PTHR16301">
    <property type="entry name" value="IMPACT-RELATED"/>
    <property type="match status" value="1"/>
</dbReference>
<dbReference type="STRING" id="1437874.CSPHI_07695"/>
<dbReference type="Pfam" id="PF01205">
    <property type="entry name" value="Impact_N"/>
    <property type="match status" value="1"/>
</dbReference>
<dbReference type="InterPro" id="IPR020568">
    <property type="entry name" value="Ribosomal_Su5_D2-typ_SF"/>
</dbReference>
<evidence type="ECO:0000313" key="4">
    <source>
        <dbReference type="EMBL" id="APT90939.1"/>
    </source>
</evidence>
<evidence type="ECO:0000256" key="1">
    <source>
        <dbReference type="ARBA" id="ARBA00007665"/>
    </source>
</evidence>
<dbReference type="InterPro" id="IPR036956">
    <property type="entry name" value="Impact_N_sf"/>
</dbReference>
<dbReference type="KEGG" id="csph:CSPHI_07695"/>
<dbReference type="SUPFAM" id="SSF54211">
    <property type="entry name" value="Ribosomal protein S5 domain 2-like"/>
    <property type="match status" value="1"/>
</dbReference>
<reference evidence="4 5" key="1">
    <citation type="submission" date="2014-08" db="EMBL/GenBank/DDBJ databases">
        <title>Complete genome sequence of Corynebacterium sphenisci CECT 5990(T) (=DSM 44792(T)), isolated from healthy wild penguins.</title>
        <authorList>
            <person name="Ruckert C."/>
            <person name="Albersmeier A."/>
            <person name="Winkler A."/>
            <person name="Kalinowski J."/>
        </authorList>
    </citation>
    <scope>NUCLEOTIDE SEQUENCE [LARGE SCALE GENOMIC DNA]</scope>
    <source>
        <strain evidence="4 5">DSM 44792</strain>
    </source>
</reference>
<dbReference type="AlphaFoldDB" id="A0A1L7CYH2"/>
<evidence type="ECO:0000259" key="3">
    <source>
        <dbReference type="Pfam" id="PF09186"/>
    </source>
</evidence>
<dbReference type="InterPro" id="IPR015269">
    <property type="entry name" value="UPF0029_Impact_C"/>
</dbReference>
<dbReference type="InterPro" id="IPR035647">
    <property type="entry name" value="EFG_III/V"/>
</dbReference>
<comment type="similarity">
    <text evidence="1">Belongs to the IMPACT family.</text>
</comment>
<dbReference type="InterPro" id="IPR020569">
    <property type="entry name" value="UPF0029_Impact_CS"/>
</dbReference>
<dbReference type="GO" id="GO:0005737">
    <property type="term" value="C:cytoplasm"/>
    <property type="evidence" value="ECO:0007669"/>
    <property type="project" value="TreeGrafter"/>
</dbReference>
<dbReference type="SUPFAM" id="SSF54980">
    <property type="entry name" value="EF-G C-terminal domain-like"/>
    <property type="match status" value="1"/>
</dbReference>
<gene>
    <name evidence="4" type="ORF">CSPHI_07695</name>
</gene>
<organism evidence="4 5">
    <name type="scientific">Corynebacterium sphenisci DSM 44792</name>
    <dbReference type="NCBI Taxonomy" id="1437874"/>
    <lineage>
        <taxon>Bacteria</taxon>
        <taxon>Bacillati</taxon>
        <taxon>Actinomycetota</taxon>
        <taxon>Actinomycetes</taxon>
        <taxon>Mycobacteriales</taxon>
        <taxon>Corynebacteriaceae</taxon>
        <taxon>Corynebacterium</taxon>
    </lineage>
</organism>
<sequence length="212" mass="22632">MVPARGTLAVGELEVRRSRFLTWVGRADDGDAARELIDAARAEYPDARHHCSAYLHEVPGANRVARSSDDGEPSGTAGRPMLDVLAGSGMTDIAAVVTRYFGGVKLGTGGLVRAYSDAVAETLAEVEVHVRRERLLRAVEVGAAEAGRVEAELRSRGFDIVDTDWGARVRHLVAVDPADLAGLDGALAALSHGELVTTDAGRRMVETPLRRR</sequence>
<name>A0A1L7CYH2_9CORY</name>
<feature type="domain" description="Impact N-terminal" evidence="2">
    <location>
        <begin position="16"/>
        <end position="123"/>
    </location>
</feature>
<keyword evidence="5" id="KW-1185">Reference proteome</keyword>
<dbReference type="Gene3D" id="3.30.230.30">
    <property type="entry name" value="Impact, N-terminal domain"/>
    <property type="match status" value="1"/>
</dbReference>
<dbReference type="InterPro" id="IPR001498">
    <property type="entry name" value="Impact_N"/>
</dbReference>
<dbReference type="Proteomes" id="UP000185469">
    <property type="component" value="Chromosome"/>
</dbReference>
<dbReference type="GO" id="GO:0006446">
    <property type="term" value="P:regulation of translational initiation"/>
    <property type="evidence" value="ECO:0007669"/>
    <property type="project" value="TreeGrafter"/>
</dbReference>
<dbReference type="Pfam" id="PF09186">
    <property type="entry name" value="DUF1949"/>
    <property type="match status" value="1"/>
</dbReference>
<dbReference type="InterPro" id="IPR023582">
    <property type="entry name" value="Impact"/>
</dbReference>